<dbReference type="GO" id="GO:0015627">
    <property type="term" value="C:type II protein secretion system complex"/>
    <property type="evidence" value="ECO:0007669"/>
    <property type="project" value="InterPro"/>
</dbReference>
<dbReference type="SUPFAM" id="SSF54523">
    <property type="entry name" value="Pili subunits"/>
    <property type="match status" value="1"/>
</dbReference>
<feature type="domain" description="Type II secretion system protein GspG C-terminal" evidence="11">
    <location>
        <begin position="58"/>
        <end position="167"/>
    </location>
</feature>
<comment type="subcellular location">
    <subcellularLocation>
        <location evidence="1">Cell inner membrane</location>
        <topology evidence="1">Single-pass membrane protein</topology>
    </subcellularLocation>
</comment>
<keyword evidence="5" id="KW-0488">Methylation</keyword>
<evidence type="ECO:0000256" key="2">
    <source>
        <dbReference type="ARBA" id="ARBA00009984"/>
    </source>
</evidence>
<dbReference type="KEGG" id="pard:DN92_01745"/>
<name>A0A6M9PU64_9BURK</name>
<evidence type="ECO:0000256" key="1">
    <source>
        <dbReference type="ARBA" id="ARBA00004377"/>
    </source>
</evidence>
<protein>
    <recommendedName>
        <fullName evidence="3">Type II secretion system core protein G</fullName>
    </recommendedName>
</protein>
<organism evidence="12 13">
    <name type="scientific">Polynucleobacter arcticus</name>
    <dbReference type="NCBI Taxonomy" id="1743165"/>
    <lineage>
        <taxon>Bacteria</taxon>
        <taxon>Pseudomonadati</taxon>
        <taxon>Pseudomonadota</taxon>
        <taxon>Betaproteobacteria</taxon>
        <taxon>Burkholderiales</taxon>
        <taxon>Burkholderiaceae</taxon>
        <taxon>Polynucleobacter</taxon>
    </lineage>
</organism>
<dbReference type="InterPro" id="IPR045584">
    <property type="entry name" value="Pilin-like"/>
</dbReference>
<feature type="transmembrane region" description="Helical" evidence="10">
    <location>
        <begin position="36"/>
        <end position="57"/>
    </location>
</feature>
<evidence type="ECO:0000259" key="11">
    <source>
        <dbReference type="Pfam" id="PF08334"/>
    </source>
</evidence>
<dbReference type="Pfam" id="PF07963">
    <property type="entry name" value="N_methyl"/>
    <property type="match status" value="1"/>
</dbReference>
<keyword evidence="9 10" id="KW-0472">Membrane</keyword>
<keyword evidence="6" id="KW-0997">Cell inner membrane</keyword>
<dbReference type="PROSITE" id="PS00409">
    <property type="entry name" value="PROKAR_NTER_METHYL"/>
    <property type="match status" value="1"/>
</dbReference>
<dbReference type="Proteomes" id="UP000501090">
    <property type="component" value="Chromosome"/>
</dbReference>
<dbReference type="NCBIfam" id="TIGR02532">
    <property type="entry name" value="IV_pilin_GFxxxE"/>
    <property type="match status" value="1"/>
</dbReference>
<evidence type="ECO:0000256" key="7">
    <source>
        <dbReference type="ARBA" id="ARBA00022692"/>
    </source>
</evidence>
<evidence type="ECO:0000256" key="4">
    <source>
        <dbReference type="ARBA" id="ARBA00022475"/>
    </source>
</evidence>
<evidence type="ECO:0000256" key="9">
    <source>
        <dbReference type="ARBA" id="ARBA00023136"/>
    </source>
</evidence>
<accession>A0A6M9PU64</accession>
<dbReference type="PRINTS" id="PR00813">
    <property type="entry name" value="BCTERIALGSPG"/>
</dbReference>
<keyword evidence="7 10" id="KW-0812">Transmembrane</keyword>
<comment type="similarity">
    <text evidence="2">Belongs to the GSP G family.</text>
</comment>
<dbReference type="Pfam" id="PF08334">
    <property type="entry name" value="T2SSG"/>
    <property type="match status" value="1"/>
</dbReference>
<dbReference type="PANTHER" id="PTHR30093:SF44">
    <property type="entry name" value="TYPE II SECRETION SYSTEM CORE PROTEIN G"/>
    <property type="match status" value="1"/>
</dbReference>
<dbReference type="InterPro" id="IPR010054">
    <property type="entry name" value="Type2_sec_GspG"/>
</dbReference>
<evidence type="ECO:0000256" key="6">
    <source>
        <dbReference type="ARBA" id="ARBA00022519"/>
    </source>
</evidence>
<evidence type="ECO:0000256" key="8">
    <source>
        <dbReference type="ARBA" id="ARBA00022989"/>
    </source>
</evidence>
<dbReference type="PANTHER" id="PTHR30093">
    <property type="entry name" value="GENERAL SECRETION PATHWAY PROTEIN G"/>
    <property type="match status" value="1"/>
</dbReference>
<dbReference type="EMBL" id="CP028940">
    <property type="protein sequence ID" value="QKM61476.1"/>
    <property type="molecule type" value="Genomic_DNA"/>
</dbReference>
<evidence type="ECO:0000313" key="12">
    <source>
        <dbReference type="EMBL" id="QKM61476.1"/>
    </source>
</evidence>
<gene>
    <name evidence="12" type="primary">gspG</name>
    <name evidence="12" type="ORF">DN92_01745</name>
</gene>
<evidence type="ECO:0000256" key="5">
    <source>
        <dbReference type="ARBA" id="ARBA00022481"/>
    </source>
</evidence>
<dbReference type="GO" id="GO:0005886">
    <property type="term" value="C:plasma membrane"/>
    <property type="evidence" value="ECO:0007669"/>
    <property type="project" value="UniProtKB-SubCell"/>
</dbReference>
<reference evidence="12 13" key="1">
    <citation type="submission" date="2018-04" db="EMBL/GenBank/DDBJ databases">
        <title>Polynucleobacter sp. UK-Long2-W17 genome.</title>
        <authorList>
            <person name="Hahn M.W."/>
        </authorList>
    </citation>
    <scope>NUCLEOTIDE SEQUENCE [LARGE SCALE GENOMIC DNA]</scope>
    <source>
        <strain evidence="12 13">UK-Long2-W17</strain>
    </source>
</reference>
<sequence length="168" mass="18194">MSFCNLRLFSHKSSKNSPVRSELAQTLNRKSGEAGFTLIEIMVVIAIIGILATLIVPKIMGRPDEARATAAKHDVGTLVQAFKLYRLDIGRYPTSEQGIKALVEKPTSEPVPQNWKAGGYLDSIPKDPWGNPYQYANPGTRGEIDVFSFGADGKAGGTGTDADIGNWQ</sequence>
<dbReference type="InterPro" id="IPR013545">
    <property type="entry name" value="T2SS_protein-GspG_C"/>
</dbReference>
<keyword evidence="13" id="KW-1185">Reference proteome</keyword>
<dbReference type="NCBIfam" id="TIGR01710">
    <property type="entry name" value="typeII_sec_gspG"/>
    <property type="match status" value="1"/>
</dbReference>
<keyword evidence="4" id="KW-1003">Cell membrane</keyword>
<keyword evidence="8 10" id="KW-1133">Transmembrane helix</keyword>
<proteinExistence type="inferred from homology"/>
<dbReference type="InterPro" id="IPR012902">
    <property type="entry name" value="N_methyl_site"/>
</dbReference>
<dbReference type="Gene3D" id="3.30.700.10">
    <property type="entry name" value="Glycoprotein, Type 4 Pilin"/>
    <property type="match status" value="1"/>
</dbReference>
<dbReference type="GO" id="GO:0015628">
    <property type="term" value="P:protein secretion by the type II secretion system"/>
    <property type="evidence" value="ECO:0007669"/>
    <property type="project" value="InterPro"/>
</dbReference>
<evidence type="ECO:0000313" key="13">
    <source>
        <dbReference type="Proteomes" id="UP000501090"/>
    </source>
</evidence>
<evidence type="ECO:0000256" key="3">
    <source>
        <dbReference type="ARBA" id="ARBA00020042"/>
    </source>
</evidence>
<evidence type="ECO:0000256" key="10">
    <source>
        <dbReference type="SAM" id="Phobius"/>
    </source>
</evidence>
<dbReference type="AlphaFoldDB" id="A0A6M9PU64"/>
<dbReference type="InterPro" id="IPR000983">
    <property type="entry name" value="Bac_GSPG_pilin"/>
</dbReference>